<feature type="compositionally biased region" description="Basic and acidic residues" evidence="10">
    <location>
        <begin position="274"/>
        <end position="283"/>
    </location>
</feature>
<feature type="region of interest" description="Disordered" evidence="10">
    <location>
        <begin position="173"/>
        <end position="201"/>
    </location>
</feature>
<dbReference type="EMBL" id="JAQOWY010000781">
    <property type="protein sequence ID" value="KAK1838700.1"/>
    <property type="molecule type" value="Genomic_DNA"/>
</dbReference>
<evidence type="ECO:0000256" key="3">
    <source>
        <dbReference type="ARBA" id="ARBA00006916"/>
    </source>
</evidence>
<feature type="compositionally biased region" description="Low complexity" evidence="10">
    <location>
        <begin position="653"/>
        <end position="665"/>
    </location>
</feature>
<keyword evidence="6" id="KW-0698">rRNA processing</keyword>
<feature type="compositionally biased region" description="Low complexity" evidence="10">
    <location>
        <begin position="673"/>
        <end position="701"/>
    </location>
</feature>
<comment type="subcellular location">
    <subcellularLocation>
        <location evidence="2">Nucleus</location>
        <location evidence="2">Nucleolus</location>
    </subcellularLocation>
</comment>
<dbReference type="AlphaFoldDB" id="A0AAD9A022"/>
<evidence type="ECO:0000256" key="9">
    <source>
        <dbReference type="SAM" id="Coils"/>
    </source>
</evidence>
<feature type="compositionally biased region" description="Basic and acidic residues" evidence="10">
    <location>
        <begin position="173"/>
        <end position="197"/>
    </location>
</feature>
<dbReference type="InterPro" id="IPR050786">
    <property type="entry name" value="EFG1_rRNA-proc"/>
</dbReference>
<evidence type="ECO:0000256" key="2">
    <source>
        <dbReference type="ARBA" id="ARBA00004604"/>
    </source>
</evidence>
<dbReference type="GO" id="GO:0030688">
    <property type="term" value="C:preribosome, small subunit precursor"/>
    <property type="evidence" value="ECO:0007669"/>
    <property type="project" value="TreeGrafter"/>
</dbReference>
<evidence type="ECO:0000256" key="10">
    <source>
        <dbReference type="SAM" id="MobiDB-lite"/>
    </source>
</evidence>
<dbReference type="Pfam" id="PF10153">
    <property type="entry name" value="Efg1"/>
    <property type="match status" value="1"/>
</dbReference>
<feature type="compositionally biased region" description="Basic and acidic residues" evidence="10">
    <location>
        <begin position="1"/>
        <end position="10"/>
    </location>
</feature>
<protein>
    <recommendedName>
        <fullName evidence="4">rRNA-processing protein EFG1</fullName>
    </recommendedName>
    <alternativeName>
        <fullName evidence="5">rRNA-processing protein efg1</fullName>
    </alternativeName>
</protein>
<sequence length="792" mass="87705">MGTKRSHYEVSDVAMDDAPRDGSPVSDHNDGEHDSKRSRTGPGATKKKHKAKEGTPAWNRTRARTIRRLLQSGKELPATVRNDLEQELEALSEKVDERDFKKKRSNMIQKYHMVRFFERKKAERLLKQLRKKITQSTDADEKKRLEAEAHVAEVDVAYARFFPLMERYESLYPNKDKGQDAPKDDEAKEEKTDDKSFKQPKALRALHAERPKMWATIEKVLPEGEAALYRLRDRKSPTDTGAAPKKPAKKNFSAANKTKPSFPAENHHHHHKDRAVNWKDGGKARKWQAPVQQEEEEDDGTGFFEYPATTGGCNKQSQGVCGPAGLQQESPNLCHKARAHTHLTVPPPTRFTSHFHHIKPLTSPGKQNIKTRRTSVHLRAASGTPFSATIQAQRPCRRHSTNPSLATNLPLTHQHPTMSNSTPTTAQVPRVDWAALKSWIAQKEAFESQHGQPAPISDEEANAIAVILRPPPRAEPTLGGQNWIGALNHWLQCRSQKATFSDEARQDPRLGKAPELRWACFVSFDATNDKFPRPGHGIDPATPNAKNPDFTRKQDAKQFAAKCACEWLISNGQMLPSGELPKFPTPFGPAAAPRTSLPPAPAVLHVPAPATASVPAKRAPSSSPPMSITDIPRVKQEPLPSRSSPSPKPNKSPAPKQKASKAPRTTSPPKPSSPTTAAGVKSNPSSASSSAPGTPAGAPISELPLTKQVEKLASRLNLPVPRYILTEDPELGDFWNGRAEFDNNPLIPEDLGSVSKIYTKRAAREKMAQGILEWMLAKQDQRERKRKAMLGE</sequence>
<reference evidence="11" key="1">
    <citation type="submission" date="2023-01" db="EMBL/GenBank/DDBJ databases">
        <title>Colletotrichum chrysophilum M932 genome sequence.</title>
        <authorList>
            <person name="Baroncelli R."/>
        </authorList>
    </citation>
    <scope>NUCLEOTIDE SEQUENCE</scope>
    <source>
        <strain evidence="11">M932</strain>
    </source>
</reference>
<keyword evidence="7 9" id="KW-0175">Coiled coil</keyword>
<evidence type="ECO:0000256" key="6">
    <source>
        <dbReference type="ARBA" id="ARBA00022552"/>
    </source>
</evidence>
<proteinExistence type="inferred from homology"/>
<keyword evidence="12" id="KW-1185">Reference proteome</keyword>
<evidence type="ECO:0000256" key="7">
    <source>
        <dbReference type="ARBA" id="ARBA00023054"/>
    </source>
</evidence>
<feature type="region of interest" description="Disordered" evidence="10">
    <location>
        <begin position="231"/>
        <end position="298"/>
    </location>
</feature>
<dbReference type="GO" id="GO:0005730">
    <property type="term" value="C:nucleolus"/>
    <property type="evidence" value="ECO:0007669"/>
    <property type="project" value="UniProtKB-SubCell"/>
</dbReference>
<dbReference type="PANTHER" id="PTHR33911:SF1">
    <property type="entry name" value="RRNA-PROCESSING PROTEIN EFG1"/>
    <property type="match status" value="1"/>
</dbReference>
<feature type="compositionally biased region" description="Basic and acidic residues" evidence="10">
    <location>
        <begin position="27"/>
        <end position="37"/>
    </location>
</feature>
<dbReference type="GO" id="GO:0000462">
    <property type="term" value="P:maturation of SSU-rRNA from tricistronic rRNA transcript (SSU-rRNA, 5.8S rRNA, LSU-rRNA)"/>
    <property type="evidence" value="ECO:0007669"/>
    <property type="project" value="TreeGrafter"/>
</dbReference>
<accession>A0AAD9A022</accession>
<gene>
    <name evidence="11" type="ORF">CCHR01_18680</name>
</gene>
<dbReference type="InterPro" id="IPR019310">
    <property type="entry name" value="Efg1"/>
</dbReference>
<comment type="caution">
    <text evidence="11">The sequence shown here is derived from an EMBL/GenBank/DDBJ whole genome shotgun (WGS) entry which is preliminary data.</text>
</comment>
<name>A0AAD9A022_9PEZI</name>
<feature type="region of interest" description="Disordered" evidence="10">
    <location>
        <begin position="1"/>
        <end position="60"/>
    </location>
</feature>
<dbReference type="PANTHER" id="PTHR33911">
    <property type="entry name" value="RRNA-PROCESSING PROTEIN EFG1"/>
    <property type="match status" value="1"/>
</dbReference>
<organism evidence="11 12">
    <name type="scientific">Colletotrichum chrysophilum</name>
    <dbReference type="NCBI Taxonomy" id="1836956"/>
    <lineage>
        <taxon>Eukaryota</taxon>
        <taxon>Fungi</taxon>
        <taxon>Dikarya</taxon>
        <taxon>Ascomycota</taxon>
        <taxon>Pezizomycotina</taxon>
        <taxon>Sordariomycetes</taxon>
        <taxon>Hypocreomycetidae</taxon>
        <taxon>Glomerellales</taxon>
        <taxon>Glomerellaceae</taxon>
        <taxon>Colletotrichum</taxon>
        <taxon>Colletotrichum gloeosporioides species complex</taxon>
    </lineage>
</organism>
<feature type="coiled-coil region" evidence="9">
    <location>
        <begin position="81"/>
        <end position="139"/>
    </location>
</feature>
<comment type="function">
    <text evidence="1">Involved in rRNA processing.</text>
</comment>
<evidence type="ECO:0000256" key="4">
    <source>
        <dbReference type="ARBA" id="ARBA00018689"/>
    </source>
</evidence>
<keyword evidence="8" id="KW-0539">Nucleus</keyword>
<evidence type="ECO:0000256" key="1">
    <source>
        <dbReference type="ARBA" id="ARBA00002773"/>
    </source>
</evidence>
<evidence type="ECO:0000313" key="12">
    <source>
        <dbReference type="Proteomes" id="UP001243330"/>
    </source>
</evidence>
<evidence type="ECO:0000256" key="5">
    <source>
        <dbReference type="ARBA" id="ARBA00019827"/>
    </source>
</evidence>
<evidence type="ECO:0000313" key="11">
    <source>
        <dbReference type="EMBL" id="KAK1838700.1"/>
    </source>
</evidence>
<evidence type="ECO:0000256" key="8">
    <source>
        <dbReference type="ARBA" id="ARBA00023242"/>
    </source>
</evidence>
<feature type="region of interest" description="Disordered" evidence="10">
    <location>
        <begin position="612"/>
        <end position="702"/>
    </location>
</feature>
<dbReference type="Proteomes" id="UP001243330">
    <property type="component" value="Unassembled WGS sequence"/>
</dbReference>
<comment type="similarity">
    <text evidence="3">Belongs to the EFG1 family.</text>
</comment>